<comment type="similarity">
    <text evidence="3">Belongs to the RuBisCO large chain family. Type I subfamily.</text>
</comment>
<keyword evidence="10" id="KW-0560">Oxidoreductase</keyword>
<dbReference type="InterPro" id="IPR017443">
    <property type="entry name" value="RuBisCO_lsu_fd_N"/>
</dbReference>
<dbReference type="GO" id="GO:0016984">
    <property type="term" value="F:ribulose-bisphosphate carboxylase activity"/>
    <property type="evidence" value="ECO:0007669"/>
    <property type="project" value="UniProtKB-EC"/>
</dbReference>
<comment type="subcellular location">
    <subcellularLocation>
        <location evidence="2">Plastid</location>
        <location evidence="2">Chloroplast</location>
    </subcellularLocation>
</comment>
<keyword evidence="7" id="KW-0602">Photosynthesis</keyword>
<evidence type="ECO:0000256" key="6">
    <source>
        <dbReference type="ARBA" id="ARBA00022528"/>
    </source>
</evidence>
<evidence type="ECO:0000256" key="8">
    <source>
        <dbReference type="ARBA" id="ARBA00022567"/>
    </source>
</evidence>
<dbReference type="SUPFAM" id="SSF51649">
    <property type="entry name" value="RuBisCo, C-terminal domain"/>
    <property type="match status" value="1"/>
</dbReference>
<dbReference type="AlphaFoldDB" id="A0A022REA9"/>
<name>A0A022REA9_ERYGU</name>
<evidence type="ECO:0000256" key="13">
    <source>
        <dbReference type="ARBA" id="ARBA00023239"/>
    </source>
</evidence>
<protein>
    <recommendedName>
        <fullName evidence="5">Ribulose bisphosphate carboxylase large chain</fullName>
        <ecNumber evidence="4">4.1.1.39</ecNumber>
    </recommendedName>
</protein>
<dbReference type="Pfam" id="PF02788">
    <property type="entry name" value="RuBisCO_large_N"/>
    <property type="match status" value="1"/>
</dbReference>
<evidence type="ECO:0000256" key="11">
    <source>
        <dbReference type="ARBA" id="ARBA00023033"/>
    </source>
</evidence>
<evidence type="ECO:0000256" key="14">
    <source>
        <dbReference type="ARBA" id="ARBA00023300"/>
    </source>
</evidence>
<evidence type="ECO:0000259" key="19">
    <source>
        <dbReference type="Pfam" id="PF02788"/>
    </source>
</evidence>
<evidence type="ECO:0000256" key="17">
    <source>
        <dbReference type="ARBA" id="ARBA00049469"/>
    </source>
</evidence>
<comment type="catalytic activity">
    <reaction evidence="16">
        <text>D-ribulose 1,5-bisphosphate + O2 = 2-phosphoglycolate + (2R)-3-phosphoglycerate + 2 H(+)</text>
        <dbReference type="Rhea" id="RHEA:36631"/>
        <dbReference type="ChEBI" id="CHEBI:15378"/>
        <dbReference type="ChEBI" id="CHEBI:15379"/>
        <dbReference type="ChEBI" id="CHEBI:57870"/>
        <dbReference type="ChEBI" id="CHEBI:58033"/>
        <dbReference type="ChEBI" id="CHEBI:58272"/>
    </reaction>
</comment>
<dbReference type="Gene3D" id="3.20.20.110">
    <property type="entry name" value="Ribulose bisphosphate carboxylase, large subunit, C-terminal domain"/>
    <property type="match status" value="1"/>
</dbReference>
<keyword evidence="14" id="KW-0120">Carbon dioxide fixation</keyword>
<keyword evidence="21" id="KW-1185">Reference proteome</keyword>
<dbReference type="PANTHER" id="PTHR42704:SF15">
    <property type="entry name" value="RIBULOSE BISPHOSPHATE CARBOXYLASE LARGE CHAIN"/>
    <property type="match status" value="1"/>
</dbReference>
<evidence type="ECO:0000313" key="21">
    <source>
        <dbReference type="Proteomes" id="UP000030748"/>
    </source>
</evidence>
<dbReference type="Proteomes" id="UP000030748">
    <property type="component" value="Unassembled WGS sequence"/>
</dbReference>
<dbReference type="Pfam" id="PF00016">
    <property type="entry name" value="RuBisCO_large"/>
    <property type="match status" value="1"/>
</dbReference>
<keyword evidence="12" id="KW-0601">Photorespiration</keyword>
<evidence type="ECO:0000313" key="20">
    <source>
        <dbReference type="EMBL" id="EYU37230.1"/>
    </source>
</evidence>
<dbReference type="GO" id="GO:0009853">
    <property type="term" value="P:photorespiration"/>
    <property type="evidence" value="ECO:0007669"/>
    <property type="project" value="UniProtKB-KW"/>
</dbReference>
<evidence type="ECO:0000256" key="3">
    <source>
        <dbReference type="ARBA" id="ARBA00006204"/>
    </source>
</evidence>
<dbReference type="GO" id="GO:0009536">
    <property type="term" value="C:plastid"/>
    <property type="evidence" value="ECO:0007669"/>
    <property type="project" value="UniProtKB-SubCell"/>
</dbReference>
<dbReference type="GO" id="GO:0019253">
    <property type="term" value="P:reductive pentose-phosphate cycle"/>
    <property type="evidence" value="ECO:0007669"/>
    <property type="project" value="UniProtKB-KW"/>
</dbReference>
<feature type="domain" description="Ribulose bisphosphate carboxylase large subunit C-terminal" evidence="18">
    <location>
        <begin position="90"/>
        <end position="138"/>
    </location>
</feature>
<evidence type="ECO:0000256" key="5">
    <source>
        <dbReference type="ARBA" id="ARBA00017725"/>
    </source>
</evidence>
<reference evidence="20 21" key="1">
    <citation type="journal article" date="2013" name="Proc. Natl. Acad. Sci. U.S.A.">
        <title>Fine-scale variation in meiotic recombination in Mimulus inferred from population shotgun sequencing.</title>
        <authorList>
            <person name="Hellsten U."/>
            <person name="Wright K.M."/>
            <person name="Jenkins J."/>
            <person name="Shu S."/>
            <person name="Yuan Y."/>
            <person name="Wessler S.R."/>
            <person name="Schmutz J."/>
            <person name="Willis J.H."/>
            <person name="Rokhsar D.S."/>
        </authorList>
    </citation>
    <scope>NUCLEOTIDE SEQUENCE [LARGE SCALE GENOMIC DNA]</scope>
    <source>
        <strain evidence="21">cv. DUN x IM62</strain>
    </source>
</reference>
<dbReference type="InterPro" id="IPR000685">
    <property type="entry name" value="RuBisCO_lsu_C"/>
</dbReference>
<evidence type="ECO:0000256" key="15">
    <source>
        <dbReference type="ARBA" id="ARBA00025664"/>
    </source>
</evidence>
<dbReference type="InterPro" id="IPR036422">
    <property type="entry name" value="RuBisCO_lsu_N_sf"/>
</dbReference>
<gene>
    <name evidence="20" type="ORF">MIMGU_mgv1a025385mg</name>
</gene>
<proteinExistence type="inferred from homology"/>
<evidence type="ECO:0000256" key="9">
    <source>
        <dbReference type="ARBA" id="ARBA00022640"/>
    </source>
</evidence>
<dbReference type="EMBL" id="KI630556">
    <property type="protein sequence ID" value="EYU37230.1"/>
    <property type="molecule type" value="Genomic_DNA"/>
</dbReference>
<feature type="non-terminal residue" evidence="20">
    <location>
        <position position="141"/>
    </location>
</feature>
<keyword evidence="9" id="KW-0934">Plastid</keyword>
<dbReference type="EC" id="4.1.1.39" evidence="4"/>
<accession>A0A022REA9</accession>
<dbReference type="STRING" id="4155.A0A022REA9"/>
<evidence type="ECO:0000256" key="1">
    <source>
        <dbReference type="ARBA" id="ARBA00001946"/>
    </source>
</evidence>
<evidence type="ECO:0000256" key="16">
    <source>
        <dbReference type="ARBA" id="ARBA00048059"/>
    </source>
</evidence>
<evidence type="ECO:0000256" key="10">
    <source>
        <dbReference type="ARBA" id="ARBA00023002"/>
    </source>
</evidence>
<keyword evidence="13" id="KW-0456">Lyase</keyword>
<evidence type="ECO:0000256" key="2">
    <source>
        <dbReference type="ARBA" id="ARBA00004229"/>
    </source>
</evidence>
<organism evidence="20 21">
    <name type="scientific">Erythranthe guttata</name>
    <name type="common">Yellow monkey flower</name>
    <name type="synonym">Mimulus guttatus</name>
    <dbReference type="NCBI Taxonomy" id="4155"/>
    <lineage>
        <taxon>Eukaryota</taxon>
        <taxon>Viridiplantae</taxon>
        <taxon>Streptophyta</taxon>
        <taxon>Embryophyta</taxon>
        <taxon>Tracheophyta</taxon>
        <taxon>Spermatophyta</taxon>
        <taxon>Magnoliopsida</taxon>
        <taxon>eudicotyledons</taxon>
        <taxon>Gunneridae</taxon>
        <taxon>Pentapetalae</taxon>
        <taxon>asterids</taxon>
        <taxon>lamiids</taxon>
        <taxon>Lamiales</taxon>
        <taxon>Phrymaceae</taxon>
        <taxon>Erythranthe</taxon>
    </lineage>
</organism>
<feature type="domain" description="Ribulose bisphosphate carboxylase large subunit ferrodoxin-like N-terminal" evidence="19">
    <location>
        <begin position="24"/>
        <end position="64"/>
    </location>
</feature>
<keyword evidence="6" id="KW-0150">Chloroplast</keyword>
<dbReference type="GO" id="GO:0004497">
    <property type="term" value="F:monooxygenase activity"/>
    <property type="evidence" value="ECO:0007669"/>
    <property type="project" value="UniProtKB-KW"/>
</dbReference>
<comment type="cofactor">
    <cofactor evidence="1">
        <name>Mg(2+)</name>
        <dbReference type="ChEBI" id="CHEBI:18420"/>
    </cofactor>
</comment>
<evidence type="ECO:0000259" key="18">
    <source>
        <dbReference type="Pfam" id="PF00016"/>
    </source>
</evidence>
<dbReference type="InterPro" id="IPR036376">
    <property type="entry name" value="RuBisCO_lsu_C_sf"/>
</dbReference>
<keyword evidence="11" id="KW-0503">Monooxygenase</keyword>
<dbReference type="Gene3D" id="3.30.70.150">
    <property type="entry name" value="RuBisCO large subunit, N-terminal domain"/>
    <property type="match status" value="1"/>
</dbReference>
<evidence type="ECO:0000256" key="7">
    <source>
        <dbReference type="ARBA" id="ARBA00022531"/>
    </source>
</evidence>
<evidence type="ECO:0000256" key="4">
    <source>
        <dbReference type="ARBA" id="ARBA00012287"/>
    </source>
</evidence>
<comment type="catalytic activity">
    <reaction evidence="17">
        <text>2 (2R)-3-phosphoglycerate + 2 H(+) = D-ribulose 1,5-bisphosphate + CO2 + H2O</text>
        <dbReference type="Rhea" id="RHEA:23124"/>
        <dbReference type="ChEBI" id="CHEBI:15377"/>
        <dbReference type="ChEBI" id="CHEBI:15378"/>
        <dbReference type="ChEBI" id="CHEBI:16526"/>
        <dbReference type="ChEBI" id="CHEBI:57870"/>
        <dbReference type="ChEBI" id="CHEBI:58272"/>
        <dbReference type="EC" id="4.1.1.39"/>
    </reaction>
</comment>
<dbReference type="PANTHER" id="PTHR42704">
    <property type="entry name" value="RIBULOSE BISPHOSPHATE CARBOXYLASE"/>
    <property type="match status" value="1"/>
</dbReference>
<dbReference type="InterPro" id="IPR033966">
    <property type="entry name" value="RuBisCO"/>
</dbReference>
<evidence type="ECO:0000256" key="12">
    <source>
        <dbReference type="ARBA" id="ARBA00023238"/>
    </source>
</evidence>
<comment type="function">
    <text evidence="15">RuBisCO catalyzes two reactions: the carboxylation of D-ribulose 1,5-bisphosphate, the primary event in carbon dioxide fixation, as well as the oxidative fragmentation of the pentose substrate in the photorespiration process. Both reactions occur simultaneously and in competition at the same active site.</text>
</comment>
<dbReference type="SUPFAM" id="SSF54966">
    <property type="entry name" value="RuBisCO, large subunit, small (N-terminal) domain"/>
    <property type="match status" value="1"/>
</dbReference>
<dbReference type="GO" id="GO:0000287">
    <property type="term" value="F:magnesium ion binding"/>
    <property type="evidence" value="ECO:0007669"/>
    <property type="project" value="InterPro"/>
</dbReference>
<keyword evidence="8" id="KW-0113">Calvin cycle</keyword>
<sequence>MSCMEGFMSPQTETKVSVGFKASVKECHILTTFRITPHPGVPSEEAGVAVAAESSTDTWKIVLAHYCRDNGILLHIRRAMHAVIDRQKNHGKLEGEKDITLGFVDLLRDDFIEKDQSRVIYFTQDCVFLLGVIPVAFGPKF</sequence>